<name>A0A0V0QMY1_PSEPJ</name>
<evidence type="ECO:0000313" key="2">
    <source>
        <dbReference type="EMBL" id="KRX03511.1"/>
    </source>
</evidence>
<protein>
    <recommendedName>
        <fullName evidence="4">RRM domain-containing protein</fullName>
    </recommendedName>
</protein>
<evidence type="ECO:0000313" key="3">
    <source>
        <dbReference type="Proteomes" id="UP000054937"/>
    </source>
</evidence>
<feature type="coiled-coil region" evidence="1">
    <location>
        <begin position="93"/>
        <end position="133"/>
    </location>
</feature>
<dbReference type="AlphaFoldDB" id="A0A0V0QMY1"/>
<organism evidence="2 3">
    <name type="scientific">Pseudocohnilembus persalinus</name>
    <name type="common">Ciliate</name>
    <dbReference type="NCBI Taxonomy" id="266149"/>
    <lineage>
        <taxon>Eukaryota</taxon>
        <taxon>Sar</taxon>
        <taxon>Alveolata</taxon>
        <taxon>Ciliophora</taxon>
        <taxon>Intramacronucleata</taxon>
        <taxon>Oligohymenophorea</taxon>
        <taxon>Scuticociliatia</taxon>
        <taxon>Philasterida</taxon>
        <taxon>Pseudocohnilembidae</taxon>
        <taxon>Pseudocohnilembus</taxon>
    </lineage>
</organism>
<keyword evidence="1" id="KW-0175">Coiled coil</keyword>
<evidence type="ECO:0008006" key="4">
    <source>
        <dbReference type="Google" id="ProtNLM"/>
    </source>
</evidence>
<evidence type="ECO:0000256" key="1">
    <source>
        <dbReference type="SAM" id="Coils"/>
    </source>
</evidence>
<sequence>MQRSVDKFETQFNKYKDADGKIVQDKIKITKRVYTLRKQAYERREWKKFAEVADIPRGEHKRGDMIIGMEVKIETEEGAQQGEIDIVKKFSRINTETIKMKKQQEKLKQLNKNDDDEDDLEALEKKLAEQQKKQPLRGAKKLEEFAKLHADVSVQLKNLGFLRLAETESQQEEVKREFEVFLASILGQYNRTANNWKLRLVKERPYGQQYQNNNNQFQFFRDIAYISFPDEGKAEEAADQLDSINYQDCIITAQVSEKR</sequence>
<dbReference type="OMA" id="ANNQEEC"/>
<comment type="caution">
    <text evidence="2">The sequence shown here is derived from an EMBL/GenBank/DDBJ whole genome shotgun (WGS) entry which is preliminary data.</text>
</comment>
<reference evidence="2 3" key="1">
    <citation type="journal article" date="2015" name="Sci. Rep.">
        <title>Genome of the facultative scuticociliatosis pathogen Pseudocohnilembus persalinus provides insight into its virulence through horizontal gene transfer.</title>
        <authorList>
            <person name="Xiong J."/>
            <person name="Wang G."/>
            <person name="Cheng J."/>
            <person name="Tian M."/>
            <person name="Pan X."/>
            <person name="Warren A."/>
            <person name="Jiang C."/>
            <person name="Yuan D."/>
            <person name="Miao W."/>
        </authorList>
    </citation>
    <scope>NUCLEOTIDE SEQUENCE [LARGE SCALE GENOMIC DNA]</scope>
    <source>
        <strain evidence="2">36N120E</strain>
    </source>
</reference>
<proteinExistence type="predicted"/>
<gene>
    <name evidence="2" type="ORF">PPERSA_02890</name>
</gene>
<keyword evidence="3" id="KW-1185">Reference proteome</keyword>
<dbReference type="OrthoDB" id="639027at2759"/>
<dbReference type="InParanoid" id="A0A0V0QMY1"/>
<accession>A0A0V0QMY1</accession>
<dbReference type="EMBL" id="LDAU01000131">
    <property type="protein sequence ID" value="KRX03511.1"/>
    <property type="molecule type" value="Genomic_DNA"/>
</dbReference>
<dbReference type="Proteomes" id="UP000054937">
    <property type="component" value="Unassembled WGS sequence"/>
</dbReference>